<dbReference type="PANTHER" id="PTHR37943">
    <property type="entry name" value="PROTEIN VES"/>
    <property type="match status" value="1"/>
</dbReference>
<name>A0A1N6NLL7_9GAMM</name>
<dbReference type="PANTHER" id="PTHR37943:SF1">
    <property type="entry name" value="PROTEIN VES"/>
    <property type="match status" value="1"/>
</dbReference>
<dbReference type="Proteomes" id="UP000241788">
    <property type="component" value="Unassembled WGS sequence"/>
</dbReference>
<dbReference type="InterPro" id="IPR011051">
    <property type="entry name" value="RmlC_Cupin_sf"/>
</dbReference>
<dbReference type="STRING" id="1604334.SAMN05421546_0303"/>
<organism evidence="1 2">
    <name type="scientific">Solilutibacter tolerans</name>
    <dbReference type="NCBI Taxonomy" id="1604334"/>
    <lineage>
        <taxon>Bacteria</taxon>
        <taxon>Pseudomonadati</taxon>
        <taxon>Pseudomonadota</taxon>
        <taxon>Gammaproteobacteria</taxon>
        <taxon>Lysobacterales</taxon>
        <taxon>Lysobacteraceae</taxon>
        <taxon>Solilutibacter</taxon>
    </lineage>
</organism>
<dbReference type="Pfam" id="PF05962">
    <property type="entry name" value="HutD"/>
    <property type="match status" value="1"/>
</dbReference>
<gene>
    <name evidence="1" type="ORF">SAMN05421546_0303</name>
</gene>
<protein>
    <recommendedName>
        <fullName evidence="3">HutD protein</fullName>
    </recommendedName>
</protein>
<accession>A0A1N6NLL7</accession>
<evidence type="ECO:0000313" key="2">
    <source>
        <dbReference type="Proteomes" id="UP000241788"/>
    </source>
</evidence>
<dbReference type="SUPFAM" id="SSF51182">
    <property type="entry name" value="RmlC-like cupins"/>
    <property type="match status" value="1"/>
</dbReference>
<dbReference type="CDD" id="cd20293">
    <property type="entry name" value="cupin_HutD_N"/>
    <property type="match status" value="1"/>
</dbReference>
<dbReference type="OrthoDB" id="9800082at2"/>
<keyword evidence="2" id="KW-1185">Reference proteome</keyword>
<evidence type="ECO:0008006" key="3">
    <source>
        <dbReference type="Google" id="ProtNLM"/>
    </source>
</evidence>
<dbReference type="Gene3D" id="2.60.120.10">
    <property type="entry name" value="Jelly Rolls"/>
    <property type="match status" value="1"/>
</dbReference>
<dbReference type="InterPro" id="IPR010282">
    <property type="entry name" value="Uncharacterised_HutD/Ves"/>
</dbReference>
<dbReference type="EMBL" id="FTLW01000001">
    <property type="protein sequence ID" value="SIP92897.1"/>
    <property type="molecule type" value="Genomic_DNA"/>
</dbReference>
<dbReference type="AlphaFoldDB" id="A0A1N6NLL7"/>
<proteinExistence type="predicted"/>
<evidence type="ECO:0000313" key="1">
    <source>
        <dbReference type="EMBL" id="SIP92897.1"/>
    </source>
</evidence>
<sequence length="202" mass="22286">MQIKPIDIIRLDAVQPQRWFNGGGRTREIATGAGNPDWDWRLSVADVESDGPFSHLPDIEREIYLLEGAGMQFDFEDGDAHALTPESPRFRFDGGRGLYSRLIDGPTRDFNLMWRRGRVEAELWRRPMVGSMVVFAEAREIWVVHLLAGSAQVADGSGQGDGLARGDTVLIRAGDERRRCAVEGAGEALVIRIAPASGVIES</sequence>
<dbReference type="InterPro" id="IPR014710">
    <property type="entry name" value="RmlC-like_jellyroll"/>
</dbReference>
<reference evidence="2" key="1">
    <citation type="submission" date="2017-01" db="EMBL/GenBank/DDBJ databases">
        <authorList>
            <person name="Varghese N."/>
            <person name="Submissions S."/>
        </authorList>
    </citation>
    <scope>NUCLEOTIDE SEQUENCE [LARGE SCALE GENOMIC DNA]</scope>
    <source>
        <strain evidence="2">UM1</strain>
    </source>
</reference>
<dbReference type="RefSeq" id="WP_076584700.1">
    <property type="nucleotide sequence ID" value="NZ_FTLW01000001.1"/>
</dbReference>